<dbReference type="GeneTree" id="ENSGT00940000154772"/>
<evidence type="ECO:0000256" key="2">
    <source>
        <dbReference type="ARBA" id="ARBA00007590"/>
    </source>
</evidence>
<keyword evidence="4 9" id="KW-1133">Transmembrane helix</keyword>
<feature type="transmembrane region" description="Helical" evidence="9">
    <location>
        <begin position="37"/>
        <end position="56"/>
    </location>
</feature>
<evidence type="ECO:0000313" key="11">
    <source>
        <dbReference type="Proteomes" id="UP000694388"/>
    </source>
</evidence>
<dbReference type="InterPro" id="IPR044890">
    <property type="entry name" value="TMEM14_sf"/>
</dbReference>
<dbReference type="PANTHER" id="PTHR12668">
    <property type="entry name" value="TRANSMEMBRANE PROTEIN 14, 15"/>
    <property type="match status" value="1"/>
</dbReference>
<evidence type="ECO:0000256" key="1">
    <source>
        <dbReference type="ARBA" id="ARBA00004141"/>
    </source>
</evidence>
<dbReference type="Pfam" id="PF03647">
    <property type="entry name" value="Tmemb_14"/>
    <property type="match status" value="1"/>
</dbReference>
<name>A0A8C4R6I3_EPTBU</name>
<feature type="transmembrane region" description="Helical" evidence="9">
    <location>
        <begin position="63"/>
        <end position="82"/>
    </location>
</feature>
<evidence type="ECO:0000256" key="9">
    <source>
        <dbReference type="SAM" id="Phobius"/>
    </source>
</evidence>
<dbReference type="Ensembl" id="ENSEBUT00000026026.1">
    <property type="protein sequence ID" value="ENSEBUP00000025450.1"/>
    <property type="gene ID" value="ENSEBUG00000015691.1"/>
</dbReference>
<dbReference type="FunFam" id="1.10.10.1740:FF:000002">
    <property type="entry name" value="Transmembrane protein 14C"/>
    <property type="match status" value="1"/>
</dbReference>
<organism evidence="10 11">
    <name type="scientific">Eptatretus burgeri</name>
    <name type="common">Inshore hagfish</name>
    <dbReference type="NCBI Taxonomy" id="7764"/>
    <lineage>
        <taxon>Eukaryota</taxon>
        <taxon>Metazoa</taxon>
        <taxon>Chordata</taxon>
        <taxon>Craniata</taxon>
        <taxon>Vertebrata</taxon>
        <taxon>Cyclostomata</taxon>
        <taxon>Myxini</taxon>
        <taxon>Myxiniformes</taxon>
        <taxon>Myxinidae</taxon>
        <taxon>Eptatretinae</taxon>
        <taxon>Eptatretus</taxon>
    </lineage>
</organism>
<comment type="subcellular location">
    <subcellularLocation>
        <location evidence="1">Membrane</location>
        <topology evidence="1">Multi-pass membrane protein</topology>
    </subcellularLocation>
</comment>
<dbReference type="GO" id="GO:0070453">
    <property type="term" value="P:regulation of heme biosynthetic process"/>
    <property type="evidence" value="ECO:0007669"/>
    <property type="project" value="TreeGrafter"/>
</dbReference>
<evidence type="ECO:0000313" key="10">
    <source>
        <dbReference type="Ensembl" id="ENSEBUP00000025450.1"/>
    </source>
</evidence>
<evidence type="ECO:0000256" key="6">
    <source>
        <dbReference type="ARBA" id="ARBA00023136"/>
    </source>
</evidence>
<dbReference type="Gene3D" id="1.10.10.1740">
    <property type="entry name" value="Transmembrane protein 14-like"/>
    <property type="match status" value="1"/>
</dbReference>
<protein>
    <recommendedName>
        <fullName evidence="8">Transmembrane protein 14C</fullName>
    </recommendedName>
</protein>
<dbReference type="InterPro" id="IPR005349">
    <property type="entry name" value="TMEM14"/>
</dbReference>
<comment type="similarity">
    <text evidence="2">Belongs to the TMEM14 family.</text>
</comment>
<dbReference type="GO" id="GO:0031966">
    <property type="term" value="C:mitochondrial membrane"/>
    <property type="evidence" value="ECO:0007669"/>
    <property type="project" value="TreeGrafter"/>
</dbReference>
<evidence type="ECO:0000256" key="8">
    <source>
        <dbReference type="ARBA" id="ARBA00039421"/>
    </source>
</evidence>
<dbReference type="GO" id="GO:0006783">
    <property type="term" value="P:heme biosynthetic process"/>
    <property type="evidence" value="ECO:0007669"/>
    <property type="project" value="UniProtKB-KW"/>
</dbReference>
<keyword evidence="11" id="KW-1185">Reference proteome</keyword>
<reference evidence="10" key="1">
    <citation type="submission" date="2025-08" db="UniProtKB">
        <authorList>
            <consortium name="Ensembl"/>
        </authorList>
    </citation>
    <scope>IDENTIFICATION</scope>
</reference>
<dbReference type="Proteomes" id="UP000694388">
    <property type="component" value="Unplaced"/>
</dbReference>
<keyword evidence="5" id="KW-0350">Heme biosynthesis</keyword>
<comment type="function">
    <text evidence="7">Required for normal heme biosynthesis.</text>
</comment>
<dbReference type="PANTHER" id="PTHR12668:SF4">
    <property type="entry name" value="TRANSMEMBRANE PROTEIN 14C-RELATED"/>
    <property type="match status" value="1"/>
</dbReference>
<keyword evidence="6 9" id="KW-0472">Membrane</keyword>
<feature type="transmembrane region" description="Helical" evidence="9">
    <location>
        <begin position="13"/>
        <end position="31"/>
    </location>
</feature>
<dbReference type="OMA" id="ANSHKIM"/>
<keyword evidence="3 9" id="KW-0812">Transmembrane</keyword>
<reference evidence="10" key="2">
    <citation type="submission" date="2025-09" db="UniProtKB">
        <authorList>
            <consortium name="Ensembl"/>
        </authorList>
    </citation>
    <scope>IDENTIFICATION</scope>
</reference>
<sequence length="115" mass="12041">IVWRREQTMSTDWLGYGYAMLVGTGGIIGYVKAGSVPSLAAGLLFGGLAGAGAYQLSQDPHNIWLSLAASGVLSAVMGMRFYNSGKLMPAGLIAGVSLLMVGRLGMKMLNKPHQP</sequence>
<feature type="transmembrane region" description="Helical" evidence="9">
    <location>
        <begin position="88"/>
        <end position="106"/>
    </location>
</feature>
<evidence type="ECO:0000256" key="3">
    <source>
        <dbReference type="ARBA" id="ARBA00022692"/>
    </source>
</evidence>
<accession>A0A8C4R6I3</accession>
<evidence type="ECO:0000256" key="5">
    <source>
        <dbReference type="ARBA" id="ARBA00023133"/>
    </source>
</evidence>
<evidence type="ECO:0000256" key="7">
    <source>
        <dbReference type="ARBA" id="ARBA00037428"/>
    </source>
</evidence>
<proteinExistence type="inferred from homology"/>
<dbReference type="AlphaFoldDB" id="A0A8C4R6I3"/>
<evidence type="ECO:0000256" key="4">
    <source>
        <dbReference type="ARBA" id="ARBA00022989"/>
    </source>
</evidence>